<dbReference type="RefSeq" id="WP_169161503.1">
    <property type="nucleotide sequence ID" value="NZ_JABBFW010000011.1"/>
</dbReference>
<accession>A0A848FCB9</accession>
<reference evidence="1 2" key="1">
    <citation type="submission" date="2020-04" db="EMBL/GenBank/DDBJ databases">
        <title>Azohydromonas sp. isolated from soil.</title>
        <authorList>
            <person name="Dahal R.H."/>
        </authorList>
    </citation>
    <scope>NUCLEOTIDE SEQUENCE [LARGE SCALE GENOMIC DNA]</scope>
    <source>
        <strain evidence="1 2">G-1-1-14</strain>
    </source>
</reference>
<dbReference type="Proteomes" id="UP000574067">
    <property type="component" value="Unassembled WGS sequence"/>
</dbReference>
<dbReference type="AlphaFoldDB" id="A0A848FCB9"/>
<protein>
    <submittedName>
        <fullName evidence="1">Uncharacterized protein</fullName>
    </submittedName>
</protein>
<evidence type="ECO:0000313" key="2">
    <source>
        <dbReference type="Proteomes" id="UP000574067"/>
    </source>
</evidence>
<comment type="caution">
    <text evidence="1">The sequence shown here is derived from an EMBL/GenBank/DDBJ whole genome shotgun (WGS) entry which is preliminary data.</text>
</comment>
<gene>
    <name evidence="1" type="ORF">HHL10_16560</name>
</gene>
<keyword evidence="2" id="KW-1185">Reference proteome</keyword>
<evidence type="ECO:0000313" key="1">
    <source>
        <dbReference type="EMBL" id="NML16596.1"/>
    </source>
</evidence>
<dbReference type="EMBL" id="JABBFW010000011">
    <property type="protein sequence ID" value="NML16596.1"/>
    <property type="molecule type" value="Genomic_DNA"/>
</dbReference>
<proteinExistence type="predicted"/>
<organism evidence="1 2">
    <name type="scientific">Azohydromonas caseinilytica</name>
    <dbReference type="NCBI Taxonomy" id="2728836"/>
    <lineage>
        <taxon>Bacteria</taxon>
        <taxon>Pseudomonadati</taxon>
        <taxon>Pseudomonadota</taxon>
        <taxon>Betaproteobacteria</taxon>
        <taxon>Burkholderiales</taxon>
        <taxon>Sphaerotilaceae</taxon>
        <taxon>Azohydromonas</taxon>
    </lineage>
</organism>
<sequence length="87" mass="9608">MGVSVEVDSAGGEARPRAVSFGARRVEVQEVLDRWHGRDKTWWKVATAEGEYVLVRNEISGEWDLAAVVAQAPRDDAWPAPRKGPAH</sequence>
<name>A0A848FCB9_9BURK</name>